<keyword evidence="3" id="KW-1185">Reference proteome</keyword>
<dbReference type="GeneID" id="19161929"/>
<reference evidence="2 3" key="1">
    <citation type="submission" date="2013-03" db="EMBL/GenBank/DDBJ databases">
        <title>The Genome Sequence of Capronia coronata CBS 617.96.</title>
        <authorList>
            <consortium name="The Broad Institute Genomics Platform"/>
            <person name="Cuomo C."/>
            <person name="de Hoog S."/>
            <person name="Gorbushina A."/>
            <person name="Walker B."/>
            <person name="Young S.K."/>
            <person name="Zeng Q."/>
            <person name="Gargeya S."/>
            <person name="Fitzgerald M."/>
            <person name="Haas B."/>
            <person name="Abouelleil A."/>
            <person name="Allen A.W."/>
            <person name="Alvarado L."/>
            <person name="Arachchi H.M."/>
            <person name="Berlin A.M."/>
            <person name="Chapman S.B."/>
            <person name="Gainer-Dewar J."/>
            <person name="Goldberg J."/>
            <person name="Griggs A."/>
            <person name="Gujja S."/>
            <person name="Hansen M."/>
            <person name="Howarth C."/>
            <person name="Imamovic A."/>
            <person name="Ireland A."/>
            <person name="Larimer J."/>
            <person name="McCowan C."/>
            <person name="Murphy C."/>
            <person name="Pearson M."/>
            <person name="Poon T.W."/>
            <person name="Priest M."/>
            <person name="Roberts A."/>
            <person name="Saif S."/>
            <person name="Shea T."/>
            <person name="Sisk P."/>
            <person name="Sykes S."/>
            <person name="Wortman J."/>
            <person name="Nusbaum C."/>
            <person name="Birren B."/>
        </authorList>
    </citation>
    <scope>NUCLEOTIDE SEQUENCE [LARGE SCALE GENOMIC DNA]</scope>
    <source>
        <strain evidence="2 3">CBS 617.96</strain>
    </source>
</reference>
<feature type="compositionally biased region" description="Polar residues" evidence="1">
    <location>
        <begin position="51"/>
        <end position="81"/>
    </location>
</feature>
<sequence length="359" mass="38017">MAENSPLQATPNSGQNSSGDTQKAMSQHEGSGIGPSSNDTTSAHPAKAEPNVQQNGTSTPSTDSATKTTDQRAYNVPKFSTSTEKEIRDLMNSVRLGPVHEGDTITVKDFRNLGLLTTNLVQLMNAEYIAKDTIVRAIAYMRGESQLPPRRALGQAQRDRRAARHNQNGGHSGYKPQDKSEQGNSGTSHATGTSPVENGNHKEPEQASTYLSSAGFKPEALSSGPGHNDKTARNGTSSEKDNNAPAGDAQTNKAGAFAAKEKKKRYWKARRQAGKRIVYDSHSKNSAIPTVEDGAEVTIKDGEVVTVKNGEGAAVKKDTGVPVETGNESNSNTTEKAKSSDGKTGSADQEAPEDVSVQA</sequence>
<proteinExistence type="predicted"/>
<feature type="region of interest" description="Disordered" evidence="1">
    <location>
        <begin position="149"/>
        <end position="280"/>
    </location>
</feature>
<accession>W9YMF4</accession>
<feature type="compositionally biased region" description="Basic and acidic residues" evidence="1">
    <location>
        <begin position="227"/>
        <end position="242"/>
    </location>
</feature>
<gene>
    <name evidence="2" type="ORF">A1O1_07067</name>
</gene>
<dbReference type="Proteomes" id="UP000019484">
    <property type="component" value="Unassembled WGS sequence"/>
</dbReference>
<protein>
    <submittedName>
        <fullName evidence="2">Uncharacterized protein</fullName>
    </submittedName>
</protein>
<dbReference type="EMBL" id="AMWN01000006">
    <property type="protein sequence ID" value="EXJ83444.1"/>
    <property type="molecule type" value="Genomic_DNA"/>
</dbReference>
<comment type="caution">
    <text evidence="2">The sequence shown here is derived from an EMBL/GenBank/DDBJ whole genome shotgun (WGS) entry which is preliminary data.</text>
</comment>
<feature type="region of interest" description="Disordered" evidence="1">
    <location>
        <begin position="1"/>
        <end position="81"/>
    </location>
</feature>
<evidence type="ECO:0000256" key="1">
    <source>
        <dbReference type="SAM" id="MobiDB-lite"/>
    </source>
</evidence>
<feature type="compositionally biased region" description="Polar residues" evidence="1">
    <location>
        <begin position="1"/>
        <end position="43"/>
    </location>
</feature>
<organism evidence="2 3">
    <name type="scientific">Capronia coronata CBS 617.96</name>
    <dbReference type="NCBI Taxonomy" id="1182541"/>
    <lineage>
        <taxon>Eukaryota</taxon>
        <taxon>Fungi</taxon>
        <taxon>Dikarya</taxon>
        <taxon>Ascomycota</taxon>
        <taxon>Pezizomycotina</taxon>
        <taxon>Eurotiomycetes</taxon>
        <taxon>Chaetothyriomycetidae</taxon>
        <taxon>Chaetothyriales</taxon>
        <taxon>Herpotrichiellaceae</taxon>
        <taxon>Capronia</taxon>
    </lineage>
</organism>
<name>W9YMF4_9EURO</name>
<evidence type="ECO:0000313" key="3">
    <source>
        <dbReference type="Proteomes" id="UP000019484"/>
    </source>
</evidence>
<feature type="compositionally biased region" description="Basic residues" evidence="1">
    <location>
        <begin position="261"/>
        <end position="274"/>
    </location>
</feature>
<dbReference type="AlphaFoldDB" id="W9YMF4"/>
<dbReference type="RefSeq" id="XP_007726130.1">
    <property type="nucleotide sequence ID" value="XM_007727940.1"/>
</dbReference>
<feature type="region of interest" description="Disordered" evidence="1">
    <location>
        <begin position="309"/>
        <end position="359"/>
    </location>
</feature>
<dbReference type="OrthoDB" id="4121215at2759"/>
<feature type="compositionally biased region" description="Polar residues" evidence="1">
    <location>
        <begin position="182"/>
        <end position="197"/>
    </location>
</feature>
<dbReference type="HOGENOM" id="CLU_771590_0_0_1"/>
<evidence type="ECO:0000313" key="2">
    <source>
        <dbReference type="EMBL" id="EXJ83444.1"/>
    </source>
</evidence>